<dbReference type="Gene3D" id="3.40.50.300">
    <property type="entry name" value="P-loop containing nucleotide triphosphate hydrolases"/>
    <property type="match status" value="1"/>
</dbReference>
<dbReference type="RefSeq" id="WP_105022838.1">
    <property type="nucleotide sequence ID" value="NZ_MSCM01000002.1"/>
</dbReference>
<evidence type="ECO:0008006" key="3">
    <source>
        <dbReference type="Google" id="ProtNLM"/>
    </source>
</evidence>
<protein>
    <recommendedName>
        <fullName evidence="3">Mobilization protein</fullName>
    </recommendedName>
</protein>
<dbReference type="SUPFAM" id="SSF52540">
    <property type="entry name" value="P-loop containing nucleoside triphosphate hydrolases"/>
    <property type="match status" value="1"/>
</dbReference>
<accession>A0A2S7WIT0</accession>
<dbReference type="OrthoDB" id="795326at2"/>
<dbReference type="AlphaFoldDB" id="A0A2S7WIT0"/>
<sequence>MENSKKLEGVVGGTNDVVKNQFQETAVEVKIAEGLSFNSNHYQNELKTIKELLKEAEIDPFSVIEKPPTILSVDDISFGTLGNFSCITGKPKSKKTFFLSMLIAAALDVDGQFQRIKTEIANTTILHFDTEQSRYHTQKVSKRIIILIGNNQISEKYYKCYCLRPFSPKERTEIIKEAIYNTKGVKLVIIDGIADLIIGYNNEESAINIVNDLMKWTAELNIHIITILHQNKGDNNAKGHLGSIILQKAETVLSVDKDGDISNVTPSHSRDRDIAPISFSVNKDGLPYFVDFTTNSNNNDSKIRHPRDVDKDVHITILNEVFNGKTELLSTDFQRFLKDILAKHSINIGNAAIRDWKTFYERANMIIKENQQSPFKLSANIRVG</sequence>
<evidence type="ECO:0000313" key="1">
    <source>
        <dbReference type="EMBL" id="PQJ77515.1"/>
    </source>
</evidence>
<comment type="caution">
    <text evidence="1">The sequence shown here is derived from an EMBL/GenBank/DDBJ whole genome shotgun (WGS) entry which is preliminary data.</text>
</comment>
<evidence type="ECO:0000313" key="2">
    <source>
        <dbReference type="Proteomes" id="UP000239068"/>
    </source>
</evidence>
<dbReference type="Proteomes" id="UP000239068">
    <property type="component" value="Unassembled WGS sequence"/>
</dbReference>
<organism evidence="1 2">
    <name type="scientific">Polaribacter glomeratus</name>
    <dbReference type="NCBI Taxonomy" id="102"/>
    <lineage>
        <taxon>Bacteria</taxon>
        <taxon>Pseudomonadati</taxon>
        <taxon>Bacteroidota</taxon>
        <taxon>Flavobacteriia</taxon>
        <taxon>Flavobacteriales</taxon>
        <taxon>Flavobacteriaceae</taxon>
    </lineage>
</organism>
<dbReference type="EMBL" id="MSCM01000002">
    <property type="protein sequence ID" value="PQJ77515.1"/>
    <property type="molecule type" value="Genomic_DNA"/>
</dbReference>
<dbReference type="InterPro" id="IPR027417">
    <property type="entry name" value="P-loop_NTPase"/>
</dbReference>
<keyword evidence="2" id="KW-1185">Reference proteome</keyword>
<name>A0A2S7WIT0_9FLAO</name>
<gene>
    <name evidence="1" type="ORF">BTO16_16995</name>
</gene>
<reference evidence="1 2" key="1">
    <citation type="submission" date="2016-12" db="EMBL/GenBank/DDBJ databases">
        <title>Trade-off between light-utilization and light-protection in marine flavobacteria.</title>
        <authorList>
            <person name="Kumagai Y."/>
            <person name="Yoshizawa S."/>
            <person name="Kogure K."/>
            <person name="Iwasaki W."/>
        </authorList>
    </citation>
    <scope>NUCLEOTIDE SEQUENCE [LARGE SCALE GENOMIC DNA]</scope>
    <source>
        <strain evidence="1 2">ATCC 43844</strain>
    </source>
</reference>
<dbReference type="Pfam" id="PF13481">
    <property type="entry name" value="AAA_25"/>
    <property type="match status" value="1"/>
</dbReference>
<proteinExistence type="predicted"/>